<evidence type="ECO:0008006" key="3">
    <source>
        <dbReference type="Google" id="ProtNLM"/>
    </source>
</evidence>
<proteinExistence type="predicted"/>
<sequence>MGFLIEILFSLRRVILIIMKNISGKAEKHCILAPKNKRAEKKGSKSFLKVMAFMLAQRYSIDEMKRSNPVIIILSPYKLLNHTR</sequence>
<keyword evidence="2" id="KW-1185">Reference proteome</keyword>
<name>A0ABN1J3I1_9CLOT</name>
<protein>
    <recommendedName>
        <fullName evidence="3">Transposase</fullName>
    </recommendedName>
</protein>
<dbReference type="Proteomes" id="UP001500339">
    <property type="component" value="Unassembled WGS sequence"/>
</dbReference>
<accession>A0ABN1J3I1</accession>
<dbReference type="EMBL" id="BAAACF010000003">
    <property type="protein sequence ID" value="GAA0727674.1"/>
    <property type="molecule type" value="Genomic_DNA"/>
</dbReference>
<organism evidence="1 2">
    <name type="scientific">Clostridium malenominatum</name>
    <dbReference type="NCBI Taxonomy" id="1539"/>
    <lineage>
        <taxon>Bacteria</taxon>
        <taxon>Bacillati</taxon>
        <taxon>Bacillota</taxon>
        <taxon>Clostridia</taxon>
        <taxon>Eubacteriales</taxon>
        <taxon>Clostridiaceae</taxon>
        <taxon>Clostridium</taxon>
    </lineage>
</organism>
<evidence type="ECO:0000313" key="2">
    <source>
        <dbReference type="Proteomes" id="UP001500339"/>
    </source>
</evidence>
<reference evidence="1 2" key="1">
    <citation type="journal article" date="2019" name="Int. J. Syst. Evol. Microbiol.">
        <title>The Global Catalogue of Microorganisms (GCM) 10K type strain sequencing project: providing services to taxonomists for standard genome sequencing and annotation.</title>
        <authorList>
            <consortium name="The Broad Institute Genomics Platform"/>
            <consortium name="The Broad Institute Genome Sequencing Center for Infectious Disease"/>
            <person name="Wu L."/>
            <person name="Ma J."/>
        </authorList>
    </citation>
    <scope>NUCLEOTIDE SEQUENCE [LARGE SCALE GENOMIC DNA]</scope>
    <source>
        <strain evidence="1 2">JCM 1405</strain>
    </source>
</reference>
<gene>
    <name evidence="1" type="ORF">GCM10008905_25550</name>
</gene>
<evidence type="ECO:0000313" key="1">
    <source>
        <dbReference type="EMBL" id="GAA0727674.1"/>
    </source>
</evidence>
<comment type="caution">
    <text evidence="1">The sequence shown here is derived from an EMBL/GenBank/DDBJ whole genome shotgun (WGS) entry which is preliminary data.</text>
</comment>